<dbReference type="AlphaFoldDB" id="X1C0N7"/>
<name>X1C0N7_9ZZZZ</name>
<evidence type="ECO:0000256" key="4">
    <source>
        <dbReference type="ARBA" id="ARBA00023237"/>
    </source>
</evidence>
<accession>X1C0N7</accession>
<dbReference type="InterPro" id="IPR012944">
    <property type="entry name" value="SusD_RagB_dom"/>
</dbReference>
<comment type="caution">
    <text evidence="6">The sequence shown here is derived from an EMBL/GenBank/DDBJ whole genome shotgun (WGS) entry which is preliminary data.</text>
</comment>
<keyword evidence="3" id="KW-0472">Membrane</keyword>
<dbReference type="GO" id="GO:0009279">
    <property type="term" value="C:cell outer membrane"/>
    <property type="evidence" value="ECO:0007669"/>
    <property type="project" value="UniProtKB-SubCell"/>
</dbReference>
<evidence type="ECO:0000256" key="3">
    <source>
        <dbReference type="ARBA" id="ARBA00023136"/>
    </source>
</evidence>
<comment type="subcellular location">
    <subcellularLocation>
        <location evidence="1">Cell outer membrane</location>
    </subcellularLocation>
</comment>
<evidence type="ECO:0000259" key="5">
    <source>
        <dbReference type="Pfam" id="PF07980"/>
    </source>
</evidence>
<organism evidence="6">
    <name type="scientific">marine sediment metagenome</name>
    <dbReference type="NCBI Taxonomy" id="412755"/>
    <lineage>
        <taxon>unclassified sequences</taxon>
        <taxon>metagenomes</taxon>
        <taxon>ecological metagenomes</taxon>
    </lineage>
</organism>
<dbReference type="Gene3D" id="1.25.40.390">
    <property type="match status" value="1"/>
</dbReference>
<keyword evidence="2" id="KW-0732">Signal</keyword>
<dbReference type="InterPro" id="IPR011990">
    <property type="entry name" value="TPR-like_helical_dom_sf"/>
</dbReference>
<dbReference type="Pfam" id="PF07980">
    <property type="entry name" value="SusD_RagB"/>
    <property type="match status" value="1"/>
</dbReference>
<dbReference type="SUPFAM" id="SSF48452">
    <property type="entry name" value="TPR-like"/>
    <property type="match status" value="1"/>
</dbReference>
<sequence>EMQNYDTAAYYLQEACAVSGSGYYKVDTKFKDDSWRDIFVNSQQKDFEVMTAIPYSRDDQQDNNIEIMTSYHLDYTIKPTQVLVDSFENQVDKRGDSRDIFRGPGVSYDTIDEGVYAINKYSLNPNSELSAGVIIYRAADIHLMLAEALNRSGQAEDALAIVNDGLKTIPYWTRTLGIRGRVYLEAVQIGPGGVKYVEDLIMSERAMELAFEGKRWFDLMRVARARGDAAYLADKVAAKFSGSERDEVRARLMDMNNWYLPVK</sequence>
<evidence type="ECO:0000256" key="2">
    <source>
        <dbReference type="ARBA" id="ARBA00022729"/>
    </source>
</evidence>
<evidence type="ECO:0000256" key="1">
    <source>
        <dbReference type="ARBA" id="ARBA00004442"/>
    </source>
</evidence>
<feature type="domain" description="RagB/SusD" evidence="5">
    <location>
        <begin position="116"/>
        <end position="235"/>
    </location>
</feature>
<dbReference type="EMBL" id="BART01018178">
    <property type="protein sequence ID" value="GAG86917.1"/>
    <property type="molecule type" value="Genomic_DNA"/>
</dbReference>
<protein>
    <recommendedName>
        <fullName evidence="5">RagB/SusD domain-containing protein</fullName>
    </recommendedName>
</protein>
<feature type="non-terminal residue" evidence="6">
    <location>
        <position position="1"/>
    </location>
</feature>
<proteinExistence type="predicted"/>
<keyword evidence="4" id="KW-0998">Cell outer membrane</keyword>
<reference evidence="6" key="1">
    <citation type="journal article" date="2014" name="Front. Microbiol.">
        <title>High frequency of phylogenetically diverse reductive dehalogenase-homologous genes in deep subseafloor sedimentary metagenomes.</title>
        <authorList>
            <person name="Kawai M."/>
            <person name="Futagami T."/>
            <person name="Toyoda A."/>
            <person name="Takaki Y."/>
            <person name="Nishi S."/>
            <person name="Hori S."/>
            <person name="Arai W."/>
            <person name="Tsubouchi T."/>
            <person name="Morono Y."/>
            <person name="Uchiyama I."/>
            <person name="Ito T."/>
            <person name="Fujiyama A."/>
            <person name="Inagaki F."/>
            <person name="Takami H."/>
        </authorList>
    </citation>
    <scope>NUCLEOTIDE SEQUENCE</scope>
    <source>
        <strain evidence="6">Expedition CK06-06</strain>
    </source>
</reference>
<evidence type="ECO:0000313" key="6">
    <source>
        <dbReference type="EMBL" id="GAG86917.1"/>
    </source>
</evidence>
<gene>
    <name evidence="6" type="ORF">S01H4_34364</name>
</gene>